<evidence type="ECO:0000256" key="1">
    <source>
        <dbReference type="ARBA" id="ARBA00007824"/>
    </source>
</evidence>
<dbReference type="InterPro" id="IPR051496">
    <property type="entry name" value="H-rev107_PLA/AT"/>
</dbReference>
<keyword evidence="3" id="KW-0378">Hydrolase</keyword>
<dbReference type="Proteomes" id="UP001217089">
    <property type="component" value="Unassembled WGS sequence"/>
</dbReference>
<keyword evidence="7" id="KW-1185">Reference proteome</keyword>
<reference evidence="6 7" key="1">
    <citation type="submission" date="2022-12" db="EMBL/GenBank/DDBJ databases">
        <title>Chromosome-level genome of Tegillarca granosa.</title>
        <authorList>
            <person name="Kim J."/>
        </authorList>
    </citation>
    <scope>NUCLEOTIDE SEQUENCE [LARGE SCALE GENOMIC DNA]</scope>
    <source>
        <strain evidence="6">Teg-2019</strain>
        <tissue evidence="6">Adductor muscle</tissue>
    </source>
</reference>
<dbReference type="PANTHER" id="PTHR13943:SF77">
    <property type="entry name" value="LRAT DOMAIN-CONTAINING PROTEIN"/>
    <property type="match status" value="1"/>
</dbReference>
<proteinExistence type="inferred from homology"/>
<evidence type="ECO:0000313" key="7">
    <source>
        <dbReference type="Proteomes" id="UP001217089"/>
    </source>
</evidence>
<protein>
    <recommendedName>
        <fullName evidence="5">LRAT domain-containing protein</fullName>
    </recommendedName>
</protein>
<name>A0ABQ9E542_TEGGR</name>
<comment type="caution">
    <text evidence="6">The sequence shown here is derived from an EMBL/GenBank/DDBJ whole genome shotgun (WGS) entry which is preliminary data.</text>
</comment>
<dbReference type="InterPro" id="IPR007053">
    <property type="entry name" value="LRAT_dom"/>
</dbReference>
<dbReference type="EMBL" id="JARBDR010000919">
    <property type="protein sequence ID" value="KAJ8300529.1"/>
    <property type="molecule type" value="Genomic_DNA"/>
</dbReference>
<keyword evidence="2" id="KW-0808">Transferase</keyword>
<dbReference type="PANTHER" id="PTHR13943">
    <property type="entry name" value="HRAS-LIKE SUPPRESSOR - RELATED"/>
    <property type="match status" value="1"/>
</dbReference>
<comment type="similarity">
    <text evidence="1">Belongs to the H-rev107 family.</text>
</comment>
<gene>
    <name evidence="6" type="ORF">KUTeg_022048</name>
</gene>
<dbReference type="Gene3D" id="3.90.1720.10">
    <property type="entry name" value="endopeptidase domain like (from Nostoc punctiforme)"/>
    <property type="match status" value="1"/>
</dbReference>
<evidence type="ECO:0000256" key="4">
    <source>
        <dbReference type="ARBA" id="ARBA00023098"/>
    </source>
</evidence>
<sequence>MQKYSDDSYRLCVQLALHHIDWGRFRIRGFLRPLHQKQIVQNALSMIGNEEYNIVQNNCEHFAVLCRYGRKWSDQSLL</sequence>
<evidence type="ECO:0000259" key="5">
    <source>
        <dbReference type="PROSITE" id="PS51934"/>
    </source>
</evidence>
<evidence type="ECO:0000256" key="2">
    <source>
        <dbReference type="ARBA" id="ARBA00022679"/>
    </source>
</evidence>
<keyword evidence="4" id="KW-0443">Lipid metabolism</keyword>
<feature type="domain" description="LRAT" evidence="5">
    <location>
        <begin position="1"/>
        <end position="75"/>
    </location>
</feature>
<organism evidence="6 7">
    <name type="scientific">Tegillarca granosa</name>
    <name type="common">Malaysian cockle</name>
    <name type="synonym">Anadara granosa</name>
    <dbReference type="NCBI Taxonomy" id="220873"/>
    <lineage>
        <taxon>Eukaryota</taxon>
        <taxon>Metazoa</taxon>
        <taxon>Spiralia</taxon>
        <taxon>Lophotrochozoa</taxon>
        <taxon>Mollusca</taxon>
        <taxon>Bivalvia</taxon>
        <taxon>Autobranchia</taxon>
        <taxon>Pteriomorphia</taxon>
        <taxon>Arcoida</taxon>
        <taxon>Arcoidea</taxon>
        <taxon>Arcidae</taxon>
        <taxon>Tegillarca</taxon>
    </lineage>
</organism>
<dbReference type="Pfam" id="PF04970">
    <property type="entry name" value="LRAT"/>
    <property type="match status" value="1"/>
</dbReference>
<evidence type="ECO:0000313" key="6">
    <source>
        <dbReference type="EMBL" id="KAJ8300529.1"/>
    </source>
</evidence>
<accession>A0ABQ9E542</accession>
<dbReference type="PROSITE" id="PS51934">
    <property type="entry name" value="LRAT"/>
    <property type="match status" value="1"/>
</dbReference>
<evidence type="ECO:0000256" key="3">
    <source>
        <dbReference type="ARBA" id="ARBA00022801"/>
    </source>
</evidence>